<dbReference type="FunFam" id="3.20.20.300:FF:000005">
    <property type="entry name" value="Periplasmic beta-glucosidase"/>
    <property type="match status" value="1"/>
</dbReference>
<protein>
    <recommendedName>
        <fullName evidence="3">beta-glucosidase</fullName>
        <ecNumber evidence="3">3.2.1.21</ecNumber>
    </recommendedName>
</protein>
<dbReference type="EMBL" id="QSPV01000018">
    <property type="protein sequence ID" value="RGJ90422.1"/>
    <property type="molecule type" value="Genomic_DNA"/>
</dbReference>
<feature type="domain" description="Fibronectin type III-like" evidence="8">
    <location>
        <begin position="653"/>
        <end position="722"/>
    </location>
</feature>
<sequence>MDKYRLLYVLVLSCVTTVLPAQLKDYSSQVDSVLNLMTIQEKVGQMIQYSNNKLLTGPALDTSNRTEEIKRGEVGSVFNIITVERAKQYQDLAMQSRLRIPLLFGLDVLHGLKTIFPIPLAEAASFNLDLMRKTANVAAAETSSLGIHWTFAPMVDVSRDARWGRSMEGAGEDTWYGSQVAKARIEGFQGSNYDEKRTVLACAKHFAAYGAAVGGRDYAEADISEHTLQQVYLPPFQAAVEAGVATFMNAFNEINGIPATAHKILQRDVLKGKWGFKGFVVSDWGSVGEIAKHRMAKDNKDAGRLAAIAGCDMDMHSMTYAKHLVDLVNEGEVDIALIDDAVRRILTKKFELGLFDDPYCYNNRAKEIEDKKIVTANRKIAREAGSSSIVLLKNESALPIAATARRIALVGPLNKAHKDMLGNWSALGKAEDVITVYDGLRAALPHAEITYIEGYDLETNELKVLPKLTGYDVIIVSVGERAMDSGEAKSKVDINVDANQQRMVKEIKEATQKPVITLVMGGRPLIFSQMEPYTDAILFTWWLGTEAGNAIADVLTGKYNPSAKLPMTFPRNVGQCPLYYNHKSTGRAWAPNNPWVSGYMDESVLPAYAFGYGLSYTTFDIAAPALIKQQYKSGEYIILTTMVKNTGSYSGKETIQLYLQDVVSSLTRPVLELCGIKQVELAPGEIEEVKFILSTEELGFFNAEKKFVTEPGEFKLFVGNSSDNLKAVSFELIEK</sequence>
<evidence type="ECO:0000256" key="3">
    <source>
        <dbReference type="ARBA" id="ARBA00012744"/>
    </source>
</evidence>
<dbReference type="PANTHER" id="PTHR30620">
    <property type="entry name" value="PERIPLASMIC BETA-GLUCOSIDASE-RELATED"/>
    <property type="match status" value="1"/>
</dbReference>
<dbReference type="GO" id="GO:0009251">
    <property type="term" value="P:glucan catabolic process"/>
    <property type="evidence" value="ECO:0007669"/>
    <property type="project" value="TreeGrafter"/>
</dbReference>
<dbReference type="Pfam" id="PF01915">
    <property type="entry name" value="Glyco_hydro_3_C"/>
    <property type="match status" value="1"/>
</dbReference>
<dbReference type="EMBL" id="WCTJ01000038">
    <property type="protein sequence ID" value="KAB4248517.1"/>
    <property type="molecule type" value="Genomic_DNA"/>
</dbReference>
<accession>A0A412MMI6</accession>
<comment type="caution">
    <text evidence="9">The sequence shown here is derived from an EMBL/GenBank/DDBJ whole genome shotgun (WGS) entry which is preliminary data.</text>
</comment>
<evidence type="ECO:0000256" key="7">
    <source>
        <dbReference type="RuleBase" id="RU361161"/>
    </source>
</evidence>
<evidence type="ECO:0000256" key="1">
    <source>
        <dbReference type="ARBA" id="ARBA00000448"/>
    </source>
</evidence>
<keyword evidence="5 7" id="KW-0378">Hydrolase</keyword>
<dbReference type="InterPro" id="IPR036881">
    <property type="entry name" value="Glyco_hydro_3_C_sf"/>
</dbReference>
<evidence type="ECO:0000259" key="8">
    <source>
        <dbReference type="SMART" id="SM01217"/>
    </source>
</evidence>
<evidence type="ECO:0000256" key="5">
    <source>
        <dbReference type="ARBA" id="ARBA00022801"/>
    </source>
</evidence>
<keyword evidence="6 7" id="KW-0326">Glycosidase</keyword>
<dbReference type="InterPro" id="IPR002772">
    <property type="entry name" value="Glyco_hydro_3_C"/>
</dbReference>
<dbReference type="InterPro" id="IPR019800">
    <property type="entry name" value="Glyco_hydro_3_AS"/>
</dbReference>
<dbReference type="GO" id="GO:0008422">
    <property type="term" value="F:beta-glucosidase activity"/>
    <property type="evidence" value="ECO:0007669"/>
    <property type="project" value="UniProtKB-EC"/>
</dbReference>
<dbReference type="Proteomes" id="UP000260844">
    <property type="component" value="Unassembled WGS sequence"/>
</dbReference>
<dbReference type="Gene3D" id="3.40.50.1700">
    <property type="entry name" value="Glycoside hydrolase family 3 C-terminal domain"/>
    <property type="match status" value="1"/>
</dbReference>
<evidence type="ECO:0000313" key="11">
    <source>
        <dbReference type="Proteomes" id="UP000260844"/>
    </source>
</evidence>
<evidence type="ECO:0000256" key="6">
    <source>
        <dbReference type="ARBA" id="ARBA00023295"/>
    </source>
</evidence>
<dbReference type="PROSITE" id="PS00775">
    <property type="entry name" value="GLYCOSYL_HYDROL_F3"/>
    <property type="match status" value="1"/>
</dbReference>
<dbReference type="PRINTS" id="PR00133">
    <property type="entry name" value="GLHYDRLASE3"/>
</dbReference>
<dbReference type="InterPro" id="IPR013783">
    <property type="entry name" value="Ig-like_fold"/>
</dbReference>
<comment type="similarity">
    <text evidence="2 7">Belongs to the glycosyl hydrolase 3 family.</text>
</comment>
<proteinExistence type="inferred from homology"/>
<dbReference type="Pfam" id="PF14310">
    <property type="entry name" value="Fn3-like"/>
    <property type="match status" value="1"/>
</dbReference>
<name>A0A412MMI6_BACUN</name>
<dbReference type="AlphaFoldDB" id="A0A412MMI6"/>
<dbReference type="InterPro" id="IPR001764">
    <property type="entry name" value="Glyco_hydro_3_N"/>
</dbReference>
<dbReference type="InterPro" id="IPR017853">
    <property type="entry name" value="GH"/>
</dbReference>
<evidence type="ECO:0000256" key="4">
    <source>
        <dbReference type="ARBA" id="ARBA00022729"/>
    </source>
</evidence>
<dbReference type="PANTHER" id="PTHR30620:SF16">
    <property type="entry name" value="LYSOSOMAL BETA GLUCOSIDASE"/>
    <property type="match status" value="1"/>
</dbReference>
<dbReference type="Gene3D" id="3.20.20.300">
    <property type="entry name" value="Glycoside hydrolase, family 3, N-terminal domain"/>
    <property type="match status" value="1"/>
</dbReference>
<dbReference type="Gene3D" id="2.60.40.10">
    <property type="entry name" value="Immunoglobulins"/>
    <property type="match status" value="1"/>
</dbReference>
<dbReference type="Proteomes" id="UP000487989">
    <property type="component" value="Unassembled WGS sequence"/>
</dbReference>
<evidence type="ECO:0000313" key="9">
    <source>
        <dbReference type="EMBL" id="KAB4248517.1"/>
    </source>
</evidence>
<evidence type="ECO:0000313" key="12">
    <source>
        <dbReference type="Proteomes" id="UP000487989"/>
    </source>
</evidence>
<dbReference type="InterPro" id="IPR051915">
    <property type="entry name" value="Cellulose_Degrad_GH3"/>
</dbReference>
<reference evidence="10 11" key="1">
    <citation type="submission" date="2018-08" db="EMBL/GenBank/DDBJ databases">
        <title>A genome reference for cultivated species of the human gut microbiota.</title>
        <authorList>
            <person name="Zou Y."/>
            <person name="Xue W."/>
            <person name="Luo G."/>
        </authorList>
    </citation>
    <scope>NUCLEOTIDE SEQUENCE [LARGE SCALE GENOMIC DNA]</scope>
    <source>
        <strain evidence="10 11">TM04-30</strain>
    </source>
</reference>
<gene>
    <name evidence="10" type="ORF">DXD40_16460</name>
    <name evidence="9" type="ORF">GAP48_18405</name>
</gene>
<dbReference type="InterPro" id="IPR026891">
    <property type="entry name" value="Fn3-like"/>
</dbReference>
<evidence type="ECO:0000256" key="2">
    <source>
        <dbReference type="ARBA" id="ARBA00005336"/>
    </source>
</evidence>
<dbReference type="SUPFAM" id="SSF51445">
    <property type="entry name" value="(Trans)glycosidases"/>
    <property type="match status" value="1"/>
</dbReference>
<comment type="catalytic activity">
    <reaction evidence="1">
        <text>Hydrolysis of terminal, non-reducing beta-D-glucosyl residues with release of beta-D-glucose.</text>
        <dbReference type="EC" id="3.2.1.21"/>
    </reaction>
</comment>
<dbReference type="FunFam" id="2.60.40.10:FF:000495">
    <property type="entry name" value="Periplasmic beta-glucosidase"/>
    <property type="match status" value="1"/>
</dbReference>
<dbReference type="Pfam" id="PF00933">
    <property type="entry name" value="Glyco_hydro_3"/>
    <property type="match status" value="1"/>
</dbReference>
<organism evidence="9 12">
    <name type="scientific">Bacteroides uniformis</name>
    <dbReference type="NCBI Taxonomy" id="820"/>
    <lineage>
        <taxon>Bacteria</taxon>
        <taxon>Pseudomonadati</taxon>
        <taxon>Bacteroidota</taxon>
        <taxon>Bacteroidia</taxon>
        <taxon>Bacteroidales</taxon>
        <taxon>Bacteroidaceae</taxon>
        <taxon>Bacteroides</taxon>
    </lineage>
</organism>
<dbReference type="SMART" id="SM01217">
    <property type="entry name" value="Fn3_like"/>
    <property type="match status" value="1"/>
</dbReference>
<keyword evidence="4" id="KW-0732">Signal</keyword>
<dbReference type="EC" id="3.2.1.21" evidence="3"/>
<dbReference type="InterPro" id="IPR036962">
    <property type="entry name" value="Glyco_hydro_3_N_sf"/>
</dbReference>
<evidence type="ECO:0000313" key="10">
    <source>
        <dbReference type="EMBL" id="RGJ90422.1"/>
    </source>
</evidence>
<dbReference type="SUPFAM" id="SSF52279">
    <property type="entry name" value="Beta-D-glucan exohydrolase, C-terminal domain"/>
    <property type="match status" value="1"/>
</dbReference>
<reference evidence="9 12" key="2">
    <citation type="journal article" date="2019" name="Nat. Med.">
        <title>A library of human gut bacterial isolates paired with longitudinal multiomics data enables mechanistic microbiome research.</title>
        <authorList>
            <person name="Poyet M."/>
            <person name="Groussin M."/>
            <person name="Gibbons S.M."/>
            <person name="Avila-Pacheco J."/>
            <person name="Jiang X."/>
            <person name="Kearney S.M."/>
            <person name="Perrotta A.R."/>
            <person name="Berdy B."/>
            <person name="Zhao S."/>
            <person name="Lieberman T.D."/>
            <person name="Swanson P.K."/>
            <person name="Smith M."/>
            <person name="Roesemann S."/>
            <person name="Alexander J.E."/>
            <person name="Rich S.A."/>
            <person name="Livny J."/>
            <person name="Vlamakis H."/>
            <person name="Clish C."/>
            <person name="Bullock K."/>
            <person name="Deik A."/>
            <person name="Scott J."/>
            <person name="Pierce K.A."/>
            <person name="Xavier R.J."/>
            <person name="Alm E.J."/>
        </authorList>
    </citation>
    <scope>NUCLEOTIDE SEQUENCE [LARGE SCALE GENOMIC DNA]</scope>
    <source>
        <strain evidence="9 12">BIOML-A3</strain>
    </source>
</reference>
<dbReference type="RefSeq" id="WP_117689274.1">
    <property type="nucleotide sequence ID" value="NZ_CAXSNS010000020.1"/>
</dbReference>